<gene>
    <name evidence="3" type="ORF">DM868_06660</name>
</gene>
<dbReference type="EMBL" id="QKNX01000002">
    <property type="protein sequence ID" value="TKR26169.1"/>
    <property type="molecule type" value="Genomic_DNA"/>
</dbReference>
<evidence type="ECO:0000259" key="1">
    <source>
        <dbReference type="Pfam" id="PF00501"/>
    </source>
</evidence>
<dbReference type="RefSeq" id="WP_137276085.1">
    <property type="nucleotide sequence ID" value="NZ_QKNX01000002.1"/>
</dbReference>
<dbReference type="Pfam" id="PF00501">
    <property type="entry name" value="AMP-binding"/>
    <property type="match status" value="1"/>
</dbReference>
<keyword evidence="4" id="KW-1185">Reference proteome</keyword>
<dbReference type="PANTHER" id="PTHR43767:SF1">
    <property type="entry name" value="NONRIBOSOMAL PEPTIDE SYNTHASE PES1 (EUROFUNG)-RELATED"/>
    <property type="match status" value="1"/>
</dbReference>
<dbReference type="SUPFAM" id="SSF56801">
    <property type="entry name" value="Acetyl-CoA synthetase-like"/>
    <property type="match status" value="1"/>
</dbReference>
<dbReference type="InterPro" id="IPR025110">
    <property type="entry name" value="AMP-bd_C"/>
</dbReference>
<comment type="caution">
    <text evidence="3">The sequence shown here is derived from an EMBL/GenBank/DDBJ whole genome shotgun (WGS) entry which is preliminary data.</text>
</comment>
<dbReference type="PRINTS" id="PR00154">
    <property type="entry name" value="AMPBINDING"/>
</dbReference>
<dbReference type="InterPro" id="IPR000873">
    <property type="entry name" value="AMP-dep_synth/lig_dom"/>
</dbReference>
<sequence>MISHRTYLERNATWRGDETALEVIESNESYSYGEFDAEVNRVANALADRGIRKSDRVAMVLFNTTEFPITLYACYKIGAVPVPINFMLARDNFAYIFDDVVPKAVVYDETVAEDVEASLERADVPARRIGVGSCPAADEGFESLAAEGDAAAPPEVPVRADDPAYILYTSGTTGAPKGVTFTTETASNRAQEGSRCLGLSKNSVALQVSPWFHAGGVDLTVHPTIEAGGTIIVTENWEPEPVADLVEAKGITHIVGVPTVAQRMAELDDIDDRDLSSLECLLCMGSPLSKRLAETLLEVITSNVFNGYGTTETLLDSVLRPEDLPEKAGAAGQPTHDTEMRLIEYRQGGTADPDATVPHGEEGEIIVSGASVMDYYFGSETKTKDSIRDGWYYTSDLGVVDEDGFLTVTGRADDMILSGGELVSPIEVEEILEEHQSVEGAVVVGEDDEEWGQLVTAYVVGDTSADELDTYCADHDSLADYKRPRQYHFVDSLERTATGKKQRYQYRD</sequence>
<proteinExistence type="predicted"/>
<feature type="domain" description="AMP-binding enzyme C-terminal" evidence="2">
    <location>
        <begin position="427"/>
        <end position="500"/>
    </location>
</feature>
<feature type="domain" description="AMP-dependent synthetase/ligase" evidence="1">
    <location>
        <begin position="9"/>
        <end position="377"/>
    </location>
</feature>
<reference evidence="3 4" key="1">
    <citation type="submission" date="2019-04" db="EMBL/GenBank/DDBJ databases">
        <title>Natronomonas sp. F20-122 a newhaloarchaeon isolated from a saline saltern of Isla Bacuta, Huelva, Spain.</title>
        <authorList>
            <person name="Duran-Viseras A."/>
            <person name="Sanchez-Porro C."/>
            <person name="Ventosa A."/>
        </authorList>
    </citation>
    <scope>NUCLEOTIDE SEQUENCE [LARGE SCALE GENOMIC DNA]</scope>
    <source>
        <strain evidence="3 4">F20-122</strain>
    </source>
</reference>
<accession>A0A4U5JJA0</accession>
<dbReference type="GO" id="GO:0016878">
    <property type="term" value="F:acid-thiol ligase activity"/>
    <property type="evidence" value="ECO:0007669"/>
    <property type="project" value="UniProtKB-ARBA"/>
</dbReference>
<dbReference type="InterPro" id="IPR050237">
    <property type="entry name" value="ATP-dep_AMP-bd_enzyme"/>
</dbReference>
<dbReference type="Proteomes" id="UP000308037">
    <property type="component" value="Unassembled WGS sequence"/>
</dbReference>
<name>A0A4U5JJA0_9EURY</name>
<protein>
    <submittedName>
        <fullName evidence="3">Long-chain fatty acid--CoA ligase</fullName>
    </submittedName>
</protein>
<dbReference type="PROSITE" id="PS00455">
    <property type="entry name" value="AMP_BINDING"/>
    <property type="match status" value="1"/>
</dbReference>
<dbReference type="Gene3D" id="3.30.300.30">
    <property type="match status" value="1"/>
</dbReference>
<evidence type="ECO:0000313" key="3">
    <source>
        <dbReference type="EMBL" id="TKR26169.1"/>
    </source>
</evidence>
<dbReference type="InterPro" id="IPR020845">
    <property type="entry name" value="AMP-binding_CS"/>
</dbReference>
<dbReference type="Pfam" id="PF13193">
    <property type="entry name" value="AMP-binding_C"/>
    <property type="match status" value="1"/>
</dbReference>
<organism evidence="3 4">
    <name type="scientific">Natronomonas salsuginis</name>
    <dbReference type="NCBI Taxonomy" id="2217661"/>
    <lineage>
        <taxon>Archaea</taxon>
        <taxon>Methanobacteriati</taxon>
        <taxon>Methanobacteriota</taxon>
        <taxon>Stenosarchaea group</taxon>
        <taxon>Halobacteria</taxon>
        <taxon>Halobacteriales</taxon>
        <taxon>Natronomonadaceae</taxon>
        <taxon>Natronomonas</taxon>
    </lineage>
</organism>
<evidence type="ECO:0000259" key="2">
    <source>
        <dbReference type="Pfam" id="PF13193"/>
    </source>
</evidence>
<dbReference type="InterPro" id="IPR042099">
    <property type="entry name" value="ANL_N_sf"/>
</dbReference>
<dbReference type="OrthoDB" id="193284at2157"/>
<dbReference type="PANTHER" id="PTHR43767">
    <property type="entry name" value="LONG-CHAIN-FATTY-ACID--COA LIGASE"/>
    <property type="match status" value="1"/>
</dbReference>
<evidence type="ECO:0000313" key="4">
    <source>
        <dbReference type="Proteomes" id="UP000308037"/>
    </source>
</evidence>
<keyword evidence="3" id="KW-0436">Ligase</keyword>
<dbReference type="InterPro" id="IPR020459">
    <property type="entry name" value="AMP-binding"/>
</dbReference>
<dbReference type="Gene3D" id="3.40.50.12780">
    <property type="entry name" value="N-terminal domain of ligase-like"/>
    <property type="match status" value="1"/>
</dbReference>
<dbReference type="InterPro" id="IPR045851">
    <property type="entry name" value="AMP-bd_C_sf"/>
</dbReference>
<dbReference type="AlphaFoldDB" id="A0A4U5JJA0"/>